<proteinExistence type="predicted"/>
<name>A0A481Z8R3_9VIRU</name>
<accession>A0A481Z8R3</accession>
<organism evidence="1">
    <name type="scientific">Pithovirus LCPAC302</name>
    <dbReference type="NCBI Taxonomy" id="2506593"/>
    <lineage>
        <taxon>Viruses</taxon>
        <taxon>Pithoviruses</taxon>
    </lineage>
</organism>
<protein>
    <submittedName>
        <fullName evidence="1">Uncharacterized protein</fullName>
    </submittedName>
</protein>
<reference evidence="1" key="1">
    <citation type="journal article" date="2019" name="MBio">
        <title>Virus Genomes from Deep Sea Sediments Expand the Ocean Megavirome and Support Independent Origins of Viral Gigantism.</title>
        <authorList>
            <person name="Backstrom D."/>
            <person name="Yutin N."/>
            <person name="Jorgensen S.L."/>
            <person name="Dharamshi J."/>
            <person name="Homa F."/>
            <person name="Zaremba-Niedwiedzka K."/>
            <person name="Spang A."/>
            <person name="Wolf Y.I."/>
            <person name="Koonin E.V."/>
            <person name="Ettema T.J."/>
        </authorList>
    </citation>
    <scope>NUCLEOTIDE SEQUENCE</scope>
</reference>
<evidence type="ECO:0000313" key="1">
    <source>
        <dbReference type="EMBL" id="QBK91530.1"/>
    </source>
</evidence>
<sequence>MATETDNNIKGELSMAKYSDKSYVVFGESTKAYRVHLKSLGGKFNGRLKEKPEFPGGPAWIFFSETEKSKVIDFVESVNKGKITTGIPDQGEQPTLPTVIAPGQNKQFQTVRWKVFKPEMDMSVTIKAGGAESIGEVIQIESHRNVIDTVYVDINKSTSKLVICNGRWQVLGYMVDHSVFFNKKDMSPENEELLDI</sequence>
<dbReference type="EMBL" id="MK500543">
    <property type="protein sequence ID" value="QBK91530.1"/>
    <property type="molecule type" value="Genomic_DNA"/>
</dbReference>
<gene>
    <name evidence="1" type="ORF">LCPAC302_01500</name>
</gene>